<evidence type="ECO:0000256" key="2">
    <source>
        <dbReference type="ARBA" id="ARBA00023125"/>
    </source>
</evidence>
<keyword evidence="7" id="KW-1185">Reference proteome</keyword>
<name>A0A562JKT4_9FIRM</name>
<evidence type="ECO:0000256" key="4">
    <source>
        <dbReference type="SAM" id="Phobius"/>
    </source>
</evidence>
<feature type="transmembrane region" description="Helical" evidence="4">
    <location>
        <begin position="334"/>
        <end position="357"/>
    </location>
</feature>
<dbReference type="AlphaFoldDB" id="A0A562JKT4"/>
<dbReference type="InterPro" id="IPR036388">
    <property type="entry name" value="WH-like_DNA-bd_sf"/>
</dbReference>
<organism evidence="6 7">
    <name type="scientific">Sedimentibacter saalensis</name>
    <dbReference type="NCBI Taxonomy" id="130788"/>
    <lineage>
        <taxon>Bacteria</taxon>
        <taxon>Bacillati</taxon>
        <taxon>Bacillota</taxon>
        <taxon>Tissierellia</taxon>
        <taxon>Sedimentibacter</taxon>
    </lineage>
</organism>
<sequence>MLNRGTAIAAENSENVVNFRVVRKNNYPYIFIWVVYYAWVIVFTTWWTASPLLDRVYGVGIRNILHSVNLISSAVFVFVIKKEWYTWTAKIGSVFILVGMAGFLFFKNDFPVLSVSSAAITGIFLGCVNISILIPFVFVLNNTEKFYAVVGSNILINILSIIKDSTESSFVPGVSGALFSFVMLAAGLVAVLYFKEDSELFENNESVVMPSRVYMTLVINCVFAVLCKGIAKGMLNSAATTSSMPVMNIYYIGGLIGCILYFTVYKRTQKAIHLAWNITFGSITMGFLCFSFISHIEVLTAAFSIFIGIGSTIGMINMYYILGVIGKKYNSFRYVRLSILFIGICGGLAGVLLGNLIYEVDVFNLSVISSLISAGIMIVFLMMSPILTRTYYSDEWADDSQKIEIDNDHMSMFKKYSLSKRETEVCKLLLEGYTLRQISAIISIAYPTVNTYCTSLYRKLKINSRTELFVLFKDYPIKNKPH</sequence>
<gene>
    <name evidence="6" type="ORF">LY60_00184</name>
</gene>
<keyword evidence="3" id="KW-0804">Transcription</keyword>
<dbReference type="Gene3D" id="1.10.10.10">
    <property type="entry name" value="Winged helix-like DNA-binding domain superfamily/Winged helix DNA-binding domain"/>
    <property type="match status" value="1"/>
</dbReference>
<evidence type="ECO:0000256" key="1">
    <source>
        <dbReference type="ARBA" id="ARBA00023015"/>
    </source>
</evidence>
<feature type="transmembrane region" description="Helical" evidence="4">
    <location>
        <begin position="118"/>
        <end position="139"/>
    </location>
</feature>
<dbReference type="InterPro" id="IPR000792">
    <property type="entry name" value="Tscrpt_reg_LuxR_C"/>
</dbReference>
<dbReference type="SUPFAM" id="SSF46894">
    <property type="entry name" value="C-terminal effector domain of the bipartite response regulators"/>
    <property type="match status" value="1"/>
</dbReference>
<keyword evidence="4" id="KW-1133">Transmembrane helix</keyword>
<dbReference type="PANTHER" id="PTHR44688">
    <property type="entry name" value="DNA-BINDING TRANSCRIPTIONAL ACTIVATOR DEVR_DOSR"/>
    <property type="match status" value="1"/>
</dbReference>
<feature type="transmembrane region" description="Helical" evidence="4">
    <location>
        <begin position="274"/>
        <end position="293"/>
    </location>
</feature>
<evidence type="ECO:0000259" key="5">
    <source>
        <dbReference type="PROSITE" id="PS50043"/>
    </source>
</evidence>
<keyword evidence="2" id="KW-0238">DNA-binding</keyword>
<dbReference type="Pfam" id="PF00196">
    <property type="entry name" value="GerE"/>
    <property type="match status" value="1"/>
</dbReference>
<dbReference type="EMBL" id="VLKH01000001">
    <property type="protein sequence ID" value="TWH83573.1"/>
    <property type="molecule type" value="Genomic_DNA"/>
</dbReference>
<dbReference type="PRINTS" id="PR00038">
    <property type="entry name" value="HTHLUXR"/>
</dbReference>
<evidence type="ECO:0000313" key="7">
    <source>
        <dbReference type="Proteomes" id="UP000315343"/>
    </source>
</evidence>
<dbReference type="GO" id="GO:0003677">
    <property type="term" value="F:DNA binding"/>
    <property type="evidence" value="ECO:0007669"/>
    <property type="project" value="UniProtKB-KW"/>
</dbReference>
<evidence type="ECO:0000313" key="6">
    <source>
        <dbReference type="EMBL" id="TWH83573.1"/>
    </source>
</evidence>
<feature type="transmembrane region" description="Helical" evidence="4">
    <location>
        <begin position="213"/>
        <end position="231"/>
    </location>
</feature>
<protein>
    <submittedName>
        <fullName evidence="6">Regulatory LuxR family protein</fullName>
    </submittedName>
</protein>
<dbReference type="RefSeq" id="WP_246145332.1">
    <property type="nucleotide sequence ID" value="NZ_JAYFNS010000020.1"/>
</dbReference>
<dbReference type="CDD" id="cd06170">
    <property type="entry name" value="LuxR_C_like"/>
    <property type="match status" value="1"/>
</dbReference>
<dbReference type="GO" id="GO:0006355">
    <property type="term" value="P:regulation of DNA-templated transcription"/>
    <property type="evidence" value="ECO:0007669"/>
    <property type="project" value="InterPro"/>
</dbReference>
<feature type="transmembrane region" description="Helical" evidence="4">
    <location>
        <begin position="174"/>
        <end position="193"/>
    </location>
</feature>
<dbReference type="InterPro" id="IPR016032">
    <property type="entry name" value="Sig_transdc_resp-reg_C-effctor"/>
</dbReference>
<keyword evidence="1" id="KW-0805">Transcription regulation</keyword>
<feature type="domain" description="HTH luxR-type" evidence="5">
    <location>
        <begin position="411"/>
        <end position="476"/>
    </location>
</feature>
<feature type="transmembrane region" description="Helical" evidence="4">
    <location>
        <begin position="243"/>
        <end position="262"/>
    </location>
</feature>
<feature type="transmembrane region" description="Helical" evidence="4">
    <location>
        <begin position="363"/>
        <end position="383"/>
    </location>
</feature>
<proteinExistence type="predicted"/>
<accession>A0A562JKT4</accession>
<feature type="transmembrane region" description="Helical" evidence="4">
    <location>
        <begin position="299"/>
        <end position="322"/>
    </location>
</feature>
<dbReference type="Proteomes" id="UP000315343">
    <property type="component" value="Unassembled WGS sequence"/>
</dbReference>
<evidence type="ECO:0000256" key="3">
    <source>
        <dbReference type="ARBA" id="ARBA00023163"/>
    </source>
</evidence>
<comment type="caution">
    <text evidence="6">The sequence shown here is derived from an EMBL/GenBank/DDBJ whole genome shotgun (WGS) entry which is preliminary data.</text>
</comment>
<feature type="transmembrane region" description="Helical" evidence="4">
    <location>
        <begin position="87"/>
        <end position="106"/>
    </location>
</feature>
<reference evidence="6 7" key="1">
    <citation type="submission" date="2019-07" db="EMBL/GenBank/DDBJ databases">
        <title>Genomic Encyclopedia of Type Strains, Phase I: the one thousand microbial genomes (KMG-I) project.</title>
        <authorList>
            <person name="Kyrpides N."/>
        </authorList>
    </citation>
    <scope>NUCLEOTIDE SEQUENCE [LARGE SCALE GENOMIC DNA]</scope>
    <source>
        <strain evidence="6 7">DSM 13558</strain>
    </source>
</reference>
<dbReference type="PROSITE" id="PS50043">
    <property type="entry name" value="HTH_LUXR_2"/>
    <property type="match status" value="1"/>
</dbReference>
<keyword evidence="4" id="KW-0812">Transmembrane</keyword>
<dbReference type="PANTHER" id="PTHR44688:SF16">
    <property type="entry name" value="DNA-BINDING TRANSCRIPTIONAL ACTIVATOR DEVR_DOSR"/>
    <property type="match status" value="1"/>
</dbReference>
<dbReference type="SMART" id="SM00421">
    <property type="entry name" value="HTH_LUXR"/>
    <property type="match status" value="1"/>
</dbReference>
<keyword evidence="4" id="KW-0472">Membrane</keyword>
<feature type="transmembrane region" description="Helical" evidence="4">
    <location>
        <begin position="61"/>
        <end position="80"/>
    </location>
</feature>
<feature type="transmembrane region" description="Helical" evidence="4">
    <location>
        <begin position="29"/>
        <end position="49"/>
    </location>
</feature>
<feature type="transmembrane region" description="Helical" evidence="4">
    <location>
        <begin position="146"/>
        <end position="162"/>
    </location>
</feature>